<organism evidence="3 4">
    <name type="scientific">Geodermatophilus saharensis</name>
    <dbReference type="NCBI Taxonomy" id="1137994"/>
    <lineage>
        <taxon>Bacteria</taxon>
        <taxon>Bacillati</taxon>
        <taxon>Actinomycetota</taxon>
        <taxon>Actinomycetes</taxon>
        <taxon>Geodermatophilales</taxon>
        <taxon>Geodermatophilaceae</taxon>
        <taxon>Geodermatophilus</taxon>
    </lineage>
</organism>
<reference evidence="4" key="1">
    <citation type="submission" date="2017-06" db="EMBL/GenBank/DDBJ databases">
        <authorList>
            <person name="Varghese N."/>
            <person name="Submissions S."/>
        </authorList>
    </citation>
    <scope>NUCLEOTIDE SEQUENCE [LARGE SCALE GENOMIC DNA]</scope>
    <source>
        <strain evidence="4">DSM 45423</strain>
    </source>
</reference>
<dbReference type="OrthoDB" id="4404863at2"/>
<dbReference type="Proteomes" id="UP000198386">
    <property type="component" value="Unassembled WGS sequence"/>
</dbReference>
<keyword evidence="2" id="KW-0732">Signal</keyword>
<dbReference type="PROSITE" id="PS51257">
    <property type="entry name" value="PROKAR_LIPOPROTEIN"/>
    <property type="match status" value="1"/>
</dbReference>
<protein>
    <recommendedName>
        <fullName evidence="5">Cutinase</fullName>
    </recommendedName>
</protein>
<feature type="region of interest" description="Disordered" evidence="1">
    <location>
        <begin position="39"/>
        <end position="114"/>
    </location>
</feature>
<evidence type="ECO:0000313" key="4">
    <source>
        <dbReference type="Proteomes" id="UP000198386"/>
    </source>
</evidence>
<dbReference type="EMBL" id="FZOH01000004">
    <property type="protein sequence ID" value="SNS38222.1"/>
    <property type="molecule type" value="Genomic_DNA"/>
</dbReference>
<feature type="compositionally biased region" description="Low complexity" evidence="1">
    <location>
        <begin position="132"/>
        <end position="168"/>
    </location>
</feature>
<dbReference type="Gene3D" id="3.40.50.1820">
    <property type="entry name" value="alpha/beta hydrolase"/>
    <property type="match status" value="1"/>
</dbReference>
<evidence type="ECO:0000256" key="2">
    <source>
        <dbReference type="SAM" id="SignalP"/>
    </source>
</evidence>
<evidence type="ECO:0008006" key="5">
    <source>
        <dbReference type="Google" id="ProtNLM"/>
    </source>
</evidence>
<sequence length="406" mass="39987">MRSSLSAAGRRAGVLAAAALVCLTTAACDPAGLQLGATAPSGAPDASSQAGTASSAPLADAAPSSTVPAPVPTPPAEVPAEATVQPPVEAPVETPAAEATEPTEPTEAAEAPVDDAVTDEADDVVAEDVPAAPQAAAAAGTGRSGAAPTAGRSSGAPASAAAAATAAGGSTGGSGGSYTDQPRQSFRAGNGQTGNYLVYAGGIDPARAVGLVVYVDGTGEYGVDNPDSSYALGGPSGLVATSRARNMVTLAVESPNQSCECWHTGDTAAYADFLAELVERQLAAYPVTEVWLAGFSSGAQEITRFLVPRHPELMRLGGGWVVFGGGGPPADGGAAVTAARMAGVRGHWFTGTADTAVPLTASWGAQAGERFYADRGVVTSHEWPAGVGHGLDGRLGRTVGQLVDGS</sequence>
<gene>
    <name evidence="3" type="ORF">SAMN04488107_2320</name>
</gene>
<evidence type="ECO:0000256" key="1">
    <source>
        <dbReference type="SAM" id="MobiDB-lite"/>
    </source>
</evidence>
<dbReference type="AlphaFoldDB" id="A0A239E2M4"/>
<evidence type="ECO:0000313" key="3">
    <source>
        <dbReference type="EMBL" id="SNS38222.1"/>
    </source>
</evidence>
<dbReference type="InterPro" id="IPR029058">
    <property type="entry name" value="AB_hydrolase_fold"/>
</dbReference>
<feature type="chain" id="PRO_5039011292" description="Cutinase" evidence="2">
    <location>
        <begin position="28"/>
        <end position="406"/>
    </location>
</feature>
<keyword evidence="4" id="KW-1185">Reference proteome</keyword>
<dbReference type="SUPFAM" id="SSF53474">
    <property type="entry name" value="alpha/beta-Hydrolases"/>
    <property type="match status" value="1"/>
</dbReference>
<feature type="region of interest" description="Disordered" evidence="1">
    <location>
        <begin position="132"/>
        <end position="189"/>
    </location>
</feature>
<accession>A0A239E2M4</accession>
<proteinExistence type="predicted"/>
<feature type="compositionally biased region" description="Low complexity" evidence="1">
    <location>
        <begin position="53"/>
        <end position="68"/>
    </location>
</feature>
<feature type="compositionally biased region" description="Low complexity" evidence="1">
    <location>
        <begin position="78"/>
        <end position="111"/>
    </location>
</feature>
<feature type="signal peptide" evidence="2">
    <location>
        <begin position="1"/>
        <end position="27"/>
    </location>
</feature>
<dbReference type="RefSeq" id="WP_141233771.1">
    <property type="nucleotide sequence ID" value="NZ_FZOH01000004.1"/>
</dbReference>
<name>A0A239E2M4_9ACTN</name>